<accession>A0A9P3H5B0</accession>
<comment type="subcellular location">
    <subcellularLocation>
        <location evidence="1">Cytoplasm</location>
        <location evidence="1">Cytoskeleton</location>
    </subcellularLocation>
</comment>
<keyword evidence="5" id="KW-0206">Cytoskeleton</keyword>
<name>A0A9P3H5B0_9FUNG</name>
<protein>
    <recommendedName>
        <fullName evidence="8">CAP-Gly domain-containing protein</fullName>
    </recommendedName>
</protein>
<dbReference type="PANTHER" id="PTHR13958:SF3">
    <property type="entry name" value="CAP-GLY DOMAIN-CONTAINING PROTEIN-RELATED"/>
    <property type="match status" value="1"/>
</dbReference>
<evidence type="ECO:0000256" key="4">
    <source>
        <dbReference type="ARBA" id="ARBA00023054"/>
    </source>
</evidence>
<feature type="compositionally biased region" description="Polar residues" evidence="7">
    <location>
        <begin position="446"/>
        <end position="471"/>
    </location>
</feature>
<dbReference type="PANTHER" id="PTHR13958">
    <property type="entry name" value="CENTROSOME-ASSOCIATED PROTEIN 350"/>
    <property type="match status" value="1"/>
</dbReference>
<feature type="compositionally biased region" description="Low complexity" evidence="7">
    <location>
        <begin position="1186"/>
        <end position="1197"/>
    </location>
</feature>
<evidence type="ECO:0000259" key="8">
    <source>
        <dbReference type="PROSITE" id="PS50245"/>
    </source>
</evidence>
<dbReference type="GO" id="GO:0008017">
    <property type="term" value="F:microtubule binding"/>
    <property type="evidence" value="ECO:0007669"/>
    <property type="project" value="InterPro"/>
</dbReference>
<sequence>MLPRSSLSQGNPKSARTSAVGGPPQPQTGLQRRSFAPPSSTKLHTMTDAEASDAANRRRAESVGSDSGSAYAYQSNNGNNNSNSGSPSLLASPLSFRSPQPRRTSVSRPGLSPENSPYGSASNSRAATAAYSALAPLSPSSVPSQGSSPSPGADSPMGTRSTRLSAGGLSGPAGTGARLTKQPGLQRSTVSPVAGATGAVAGRALAAIPGSPAHNQNQLPPSLENVELGDRVAVESMGLTGYLRFVGTTEFKGGLWAGIELDTPTGKNDGSVAGVVYFTCRPNCGIFVLAAKIVKTELVLPLTSAAGTHLAPDSHSTPSPQPQPISPPAQHQQLQQPQPQQAPQKQLRPAVQTSNSQAAQAAARITAGSRASKYVGVTANQLKQRNGVPQPTNSKPPTTTTSPNNSPTTSRTLPMGSSSNANPQTTSPTPTTSVARTGLGARLGQANKTSLMTQSKLGTRTRGGSITSSAVPNGARPRTSPTPTRLMTSSRLLSSRSSDTPEASSTVSSPNLLDQASLVQMTESHQGDLAVQVHQLQLEIGVAVAENNLLKTEMNQTKSRLEVTRLLEKRDLSYEERVFLSKSLGRGGIEEKLGQELEDLHAMRASWEKETQVKDQEIKALTDKMAQAYIDAARSQKEKSALILEKAGLESRLKDLQDHGIFLEGSETVLNQAKVESLQKDLQQADERIEFLEVKLEELQARMVNDQEEVRKTTEDAMAANQEHFMAQLGRLEQERDLLQERLDDLDEILRVTTDALQAKLELANKDATDSKAQLSDLQSQQEQGLEAQKARDAEAEEKLKKSETELRESQSLLTKSERLVKSLEEKAKEHQSNLTKREQEIAALKLELEEVSGMVQSEEIDQMRKVWEHERRRLEESAEDDHAIIEDLQSDIEVLEANNEELEAKIASLESTIADIRSSLNNSESEVARLLKAAEEAQEQFAQERSALETKLHDSETSLQDHITATKERVGSLEAAASSADEWKSRYEALQSEMAQKTAMVEEATLKLTEAQTKGEKLEQEAGSARKNLEEQISKTTAEYEARITALQSAHTEELSKTQARVSELEAALAISAASSQSQPAAAGAEPSEGGVSRPDIEEEVASLKQMVHDLTRENVTVANVNKKLMLEHDNLMEAHKHVETECLKLMDEVERLHAESLAAATEDDTDDGTQVDTMENTEPKEAPVSQTSSVNQSTSEVKQGIVNQSQSVIRLEVLLKEKQTLLDRLTQAHATEMRDLRQRYVELDRSKAYELSVLNKELTELESLIESKIFHEADLEEEVQLKQKQIDRLQQDIADLRRQLAQATTPTGHSANGSYSSAYMTPSRSTTSSIVSTSSQRTSPRAPMRHHDEALFCEICEEEGHDIVTCTAVFGSGKYGRKLEHTPFQPAAQVESEDGRPYCDNCEEFGLHFTDECPNESVTY</sequence>
<evidence type="ECO:0000256" key="1">
    <source>
        <dbReference type="ARBA" id="ARBA00004245"/>
    </source>
</evidence>
<feature type="compositionally biased region" description="Basic and acidic residues" evidence="7">
    <location>
        <begin position="789"/>
        <end position="809"/>
    </location>
</feature>
<feature type="compositionally biased region" description="Polar residues" evidence="7">
    <location>
        <begin position="1"/>
        <end position="17"/>
    </location>
</feature>
<dbReference type="Pfam" id="PF16641">
    <property type="entry name" value="CLIP1_ZNF"/>
    <property type="match status" value="1"/>
</dbReference>
<feature type="compositionally biased region" description="Polar residues" evidence="7">
    <location>
        <begin position="1304"/>
        <end position="1322"/>
    </location>
</feature>
<dbReference type="PROSITE" id="PS50245">
    <property type="entry name" value="CAP_GLY_2"/>
    <property type="match status" value="1"/>
</dbReference>
<feature type="compositionally biased region" description="Low complexity" evidence="7">
    <location>
        <begin position="389"/>
        <end position="433"/>
    </location>
</feature>
<dbReference type="Gene3D" id="2.30.30.190">
    <property type="entry name" value="CAP Gly-rich-like domain"/>
    <property type="match status" value="1"/>
</dbReference>
<evidence type="ECO:0000256" key="5">
    <source>
        <dbReference type="ARBA" id="ARBA00023212"/>
    </source>
</evidence>
<feature type="domain" description="CAP-Gly" evidence="8">
    <location>
        <begin position="247"/>
        <end position="289"/>
    </location>
</feature>
<dbReference type="EMBL" id="BQFW01000003">
    <property type="protein sequence ID" value="GJJ70018.1"/>
    <property type="molecule type" value="Genomic_DNA"/>
</dbReference>
<feature type="region of interest" description="Disordered" evidence="7">
    <location>
        <begin position="1"/>
        <end position="124"/>
    </location>
</feature>
<evidence type="ECO:0000256" key="6">
    <source>
        <dbReference type="SAM" id="Coils"/>
    </source>
</evidence>
<feature type="region of interest" description="Disordered" evidence="7">
    <location>
        <begin position="1075"/>
        <end position="1095"/>
    </location>
</feature>
<dbReference type="Pfam" id="PF01302">
    <property type="entry name" value="CAP_GLY"/>
    <property type="match status" value="1"/>
</dbReference>
<dbReference type="GO" id="GO:0034453">
    <property type="term" value="P:microtubule anchoring"/>
    <property type="evidence" value="ECO:0007669"/>
    <property type="project" value="InterPro"/>
</dbReference>
<dbReference type="Gene3D" id="4.10.60.10">
    <property type="entry name" value="Zinc finger, CCHC-type"/>
    <property type="match status" value="1"/>
</dbReference>
<feature type="compositionally biased region" description="Low complexity" evidence="7">
    <location>
        <begin position="75"/>
        <end position="95"/>
    </location>
</feature>
<feature type="region of interest" description="Disordered" evidence="7">
    <location>
        <begin position="1159"/>
        <end position="1200"/>
    </location>
</feature>
<keyword evidence="10" id="KW-1185">Reference proteome</keyword>
<feature type="region of interest" description="Disordered" evidence="7">
    <location>
        <begin position="380"/>
        <end position="511"/>
    </location>
</feature>
<feature type="compositionally biased region" description="Polar residues" evidence="7">
    <location>
        <begin position="27"/>
        <end position="44"/>
    </location>
</feature>
<dbReference type="InterPro" id="IPR032108">
    <property type="entry name" value="CLIP1_ZNF"/>
</dbReference>
<feature type="region of interest" description="Disordered" evidence="7">
    <location>
        <begin position="768"/>
        <end position="813"/>
    </location>
</feature>
<dbReference type="PROSITE" id="PS00845">
    <property type="entry name" value="CAP_GLY_1"/>
    <property type="match status" value="1"/>
</dbReference>
<dbReference type="Proteomes" id="UP000827284">
    <property type="component" value="Unassembled WGS sequence"/>
</dbReference>
<feature type="compositionally biased region" description="Polar residues" evidence="7">
    <location>
        <begin position="97"/>
        <end position="119"/>
    </location>
</feature>
<feature type="compositionally biased region" description="Polar residues" evidence="7">
    <location>
        <begin position="771"/>
        <end position="784"/>
    </location>
</feature>
<feature type="compositionally biased region" description="Polar residues" evidence="7">
    <location>
        <begin position="500"/>
        <end position="511"/>
    </location>
</feature>
<evidence type="ECO:0000313" key="10">
    <source>
        <dbReference type="Proteomes" id="UP000827284"/>
    </source>
</evidence>
<dbReference type="SMART" id="SM01052">
    <property type="entry name" value="CAP_GLY"/>
    <property type="match status" value="1"/>
</dbReference>
<reference evidence="9" key="1">
    <citation type="submission" date="2021-11" db="EMBL/GenBank/DDBJ databases">
        <authorList>
            <person name="Herlambang A."/>
            <person name="Guo Y."/>
            <person name="Takashima Y."/>
            <person name="Nishizawa T."/>
        </authorList>
    </citation>
    <scope>NUCLEOTIDE SEQUENCE</scope>
    <source>
        <strain evidence="9">E1425</strain>
    </source>
</reference>
<evidence type="ECO:0000313" key="9">
    <source>
        <dbReference type="EMBL" id="GJJ70018.1"/>
    </source>
</evidence>
<organism evidence="9 10">
    <name type="scientific">Entomortierella parvispora</name>
    <dbReference type="NCBI Taxonomy" id="205924"/>
    <lineage>
        <taxon>Eukaryota</taxon>
        <taxon>Fungi</taxon>
        <taxon>Fungi incertae sedis</taxon>
        <taxon>Mucoromycota</taxon>
        <taxon>Mortierellomycotina</taxon>
        <taxon>Mortierellomycetes</taxon>
        <taxon>Mortierellales</taxon>
        <taxon>Mortierellaceae</taxon>
        <taxon>Entomortierella</taxon>
    </lineage>
</organism>
<feature type="region of interest" description="Disordered" evidence="7">
    <location>
        <begin position="309"/>
        <end position="364"/>
    </location>
</feature>
<evidence type="ECO:0000256" key="7">
    <source>
        <dbReference type="SAM" id="MobiDB-lite"/>
    </source>
</evidence>
<feature type="coiled-coil region" evidence="6">
    <location>
        <begin position="879"/>
        <end position="1040"/>
    </location>
</feature>
<dbReference type="InterPro" id="IPR036859">
    <property type="entry name" value="CAP-Gly_dom_sf"/>
</dbReference>
<feature type="region of interest" description="Disordered" evidence="7">
    <location>
        <begin position="1304"/>
        <end position="1345"/>
    </location>
</feature>
<dbReference type="SUPFAM" id="SSF74924">
    <property type="entry name" value="Cap-Gly domain"/>
    <property type="match status" value="1"/>
</dbReference>
<feature type="compositionally biased region" description="Low complexity" evidence="7">
    <location>
        <begin position="1323"/>
        <end position="1341"/>
    </location>
</feature>
<comment type="caution">
    <text evidence="9">The sequence shown here is derived from an EMBL/GenBank/DDBJ whole genome shotgun (WGS) entry which is preliminary data.</text>
</comment>
<evidence type="ECO:0000256" key="3">
    <source>
        <dbReference type="ARBA" id="ARBA00022701"/>
    </source>
</evidence>
<feature type="compositionally biased region" description="Polar residues" evidence="7">
    <location>
        <begin position="64"/>
        <end position="74"/>
    </location>
</feature>
<dbReference type="InterPro" id="IPR000938">
    <property type="entry name" value="CAP-Gly_domain"/>
</dbReference>
<keyword evidence="3" id="KW-0493">Microtubule</keyword>
<feature type="compositionally biased region" description="Low complexity" evidence="7">
    <location>
        <begin position="137"/>
        <end position="158"/>
    </location>
</feature>
<feature type="compositionally biased region" description="Low complexity" evidence="7">
    <location>
        <begin position="482"/>
        <end position="498"/>
    </location>
</feature>
<proteinExistence type="predicted"/>
<gene>
    <name evidence="9" type="ORF">EMPS_02367</name>
</gene>
<keyword evidence="2" id="KW-0963">Cytoplasm</keyword>
<keyword evidence="4 6" id="KW-0175">Coiled coil</keyword>
<evidence type="ECO:0000256" key="2">
    <source>
        <dbReference type="ARBA" id="ARBA00022490"/>
    </source>
</evidence>
<reference evidence="9" key="2">
    <citation type="journal article" date="2022" name="Microbiol. Resour. Announc.">
        <title>Whole-Genome Sequence of Entomortierella parvispora E1425, a Mucoromycotan Fungus Associated with Burkholderiaceae-Related Endosymbiotic Bacteria.</title>
        <authorList>
            <person name="Herlambang A."/>
            <person name="Guo Y."/>
            <person name="Takashima Y."/>
            <person name="Narisawa K."/>
            <person name="Ohta H."/>
            <person name="Nishizawa T."/>
        </authorList>
    </citation>
    <scope>NUCLEOTIDE SEQUENCE</scope>
    <source>
        <strain evidence="9">E1425</strain>
    </source>
</reference>
<dbReference type="OrthoDB" id="2130750at2759"/>
<feature type="compositionally biased region" description="Low complexity" evidence="7">
    <location>
        <begin position="328"/>
        <end position="364"/>
    </location>
</feature>
<feature type="coiled-coil region" evidence="6">
    <location>
        <begin position="1095"/>
        <end position="1143"/>
    </location>
</feature>
<feature type="region of interest" description="Disordered" evidence="7">
    <location>
        <begin position="137"/>
        <end position="192"/>
    </location>
</feature>
<feature type="compositionally biased region" description="Low complexity" evidence="7">
    <location>
        <begin position="1075"/>
        <end position="1091"/>
    </location>
</feature>
<dbReference type="InterPro" id="IPR028750">
    <property type="entry name" value="CEP350/CC187"/>
</dbReference>
<dbReference type="GO" id="GO:0005874">
    <property type="term" value="C:microtubule"/>
    <property type="evidence" value="ECO:0007669"/>
    <property type="project" value="UniProtKB-KW"/>
</dbReference>